<dbReference type="Pfam" id="PF03634">
    <property type="entry name" value="TCP"/>
    <property type="match status" value="1"/>
</dbReference>
<dbReference type="Proteomes" id="UP000639772">
    <property type="component" value="Chromosome 1"/>
</dbReference>
<protein>
    <recommendedName>
        <fullName evidence="2">TCP domain-containing protein</fullName>
    </recommendedName>
</protein>
<sequence>MEGETESRHSSGRRQAHRHRAWGGPHQSSPVARRSFDPRIEPVTIPSLAMFTGKTRSRRPDPKMSAVAVPPPKRPSKDRHTKLTARGRIRMPAACAAPVFQLTASWDTNPTVRRSVAPPAG</sequence>
<dbReference type="AlphaFoldDB" id="A0A835S3M3"/>
<reference evidence="5 6" key="1">
    <citation type="journal article" date="2020" name="Nat. Food">
        <title>A phased Vanilla planifolia genome enables genetic improvement of flavour and production.</title>
        <authorList>
            <person name="Hasing T."/>
            <person name="Tang H."/>
            <person name="Brym M."/>
            <person name="Khazi F."/>
            <person name="Huang T."/>
            <person name="Chambers A.H."/>
        </authorList>
    </citation>
    <scope>NUCLEOTIDE SEQUENCE [LARGE SCALE GENOMIC DNA]</scope>
    <source>
        <tissue evidence="3">Leaf</tissue>
    </source>
</reference>
<organism evidence="3 5">
    <name type="scientific">Vanilla planifolia</name>
    <name type="common">Vanilla</name>
    <dbReference type="NCBI Taxonomy" id="51239"/>
    <lineage>
        <taxon>Eukaryota</taxon>
        <taxon>Viridiplantae</taxon>
        <taxon>Streptophyta</taxon>
        <taxon>Embryophyta</taxon>
        <taxon>Tracheophyta</taxon>
        <taxon>Spermatophyta</taxon>
        <taxon>Magnoliopsida</taxon>
        <taxon>Liliopsida</taxon>
        <taxon>Asparagales</taxon>
        <taxon>Orchidaceae</taxon>
        <taxon>Vanilloideae</taxon>
        <taxon>Vanilleae</taxon>
        <taxon>Vanilla</taxon>
    </lineage>
</organism>
<evidence type="ECO:0000256" key="1">
    <source>
        <dbReference type="SAM" id="MobiDB-lite"/>
    </source>
</evidence>
<keyword evidence="5" id="KW-1185">Reference proteome</keyword>
<dbReference type="InterPro" id="IPR017887">
    <property type="entry name" value="TF_TCP_subgr"/>
</dbReference>
<dbReference type="EMBL" id="JADCNL010000001">
    <property type="protein sequence ID" value="KAG0499740.1"/>
    <property type="molecule type" value="Genomic_DNA"/>
</dbReference>
<feature type="compositionally biased region" description="Basic residues" evidence="1">
    <location>
        <begin position="10"/>
        <end position="21"/>
    </location>
</feature>
<feature type="domain" description="TCP" evidence="2">
    <location>
        <begin position="76"/>
        <end position="103"/>
    </location>
</feature>
<gene>
    <name evidence="4" type="ORF">HPP92_004015</name>
    <name evidence="3" type="ORF">HPP92_004431</name>
</gene>
<name>A0A835S3M3_VANPL</name>
<accession>A0A835S3M3</accession>
<dbReference type="EMBL" id="JADCNM010000001">
    <property type="protein sequence ID" value="KAG0503943.1"/>
    <property type="molecule type" value="Genomic_DNA"/>
</dbReference>
<comment type="caution">
    <text evidence="3">The sequence shown here is derived from an EMBL/GenBank/DDBJ whole genome shotgun (WGS) entry which is preliminary data.</text>
</comment>
<evidence type="ECO:0000313" key="6">
    <source>
        <dbReference type="Proteomes" id="UP000639772"/>
    </source>
</evidence>
<evidence type="ECO:0000259" key="2">
    <source>
        <dbReference type="Pfam" id="PF03634"/>
    </source>
</evidence>
<evidence type="ECO:0000313" key="3">
    <source>
        <dbReference type="EMBL" id="KAG0499740.1"/>
    </source>
</evidence>
<evidence type="ECO:0000313" key="4">
    <source>
        <dbReference type="EMBL" id="KAG0503943.1"/>
    </source>
</evidence>
<proteinExistence type="predicted"/>
<feature type="region of interest" description="Disordered" evidence="1">
    <location>
        <begin position="1"/>
        <end position="81"/>
    </location>
</feature>
<dbReference type="Proteomes" id="UP000636800">
    <property type="component" value="Chromosome 1"/>
</dbReference>
<evidence type="ECO:0000313" key="5">
    <source>
        <dbReference type="Proteomes" id="UP000636800"/>
    </source>
</evidence>